<evidence type="ECO:0000256" key="2">
    <source>
        <dbReference type="ARBA" id="ARBA00009565"/>
    </source>
</evidence>
<sequence length="231" mass="25252">MESSEFISTDKATVIIQVSPQVAQHTVTSEDGQETGGAYHNTALTEFVRAQPKALGTVQIMTGVMVFLFGIVRTKDYGYRYPISVITGITYWGSLIYISAGSLSVAAQNKLHLCVVKGSLIMNVISAITAAITIVLMSTEMERTVRDRRCYMNYSGYDSTCFKLMSDELGIVGILLVFSILQFIISIFISGFACKATGNNNSTVINVALNKVNDLVMITRVSISPNKQYVL</sequence>
<evidence type="ECO:0000256" key="4">
    <source>
        <dbReference type="ARBA" id="ARBA00022989"/>
    </source>
</evidence>
<protein>
    <submittedName>
        <fullName evidence="7">Uncharacterized protein</fullName>
    </submittedName>
</protein>
<evidence type="ECO:0000313" key="7">
    <source>
        <dbReference type="Ensembl" id="ENSCCRP00015065664.1"/>
    </source>
</evidence>
<feature type="transmembrane region" description="Helical" evidence="6">
    <location>
        <begin position="79"/>
        <end position="100"/>
    </location>
</feature>
<dbReference type="InterPro" id="IPR030417">
    <property type="entry name" value="MS4A"/>
</dbReference>
<name>A0A8C1WED5_CYPCA</name>
<dbReference type="InterPro" id="IPR007237">
    <property type="entry name" value="CD20-like"/>
</dbReference>
<evidence type="ECO:0000256" key="5">
    <source>
        <dbReference type="ARBA" id="ARBA00023136"/>
    </source>
</evidence>
<dbReference type="PANTHER" id="PTHR23320:SF128">
    <property type="entry name" value="MEMBRANE-SPANNING 4-DOMAINS SUBFAMILY A MEMBER 4A"/>
    <property type="match status" value="1"/>
</dbReference>
<dbReference type="GO" id="GO:0016020">
    <property type="term" value="C:membrane"/>
    <property type="evidence" value="ECO:0007669"/>
    <property type="project" value="UniProtKB-SubCell"/>
</dbReference>
<keyword evidence="3 6" id="KW-0812">Transmembrane</keyword>
<proteinExistence type="inferred from homology"/>
<keyword evidence="5 6" id="KW-0472">Membrane</keyword>
<dbReference type="Pfam" id="PF04103">
    <property type="entry name" value="CD20"/>
    <property type="match status" value="1"/>
</dbReference>
<evidence type="ECO:0000256" key="1">
    <source>
        <dbReference type="ARBA" id="ARBA00004141"/>
    </source>
</evidence>
<organism evidence="7 8">
    <name type="scientific">Cyprinus carpio</name>
    <name type="common">Common carp</name>
    <dbReference type="NCBI Taxonomy" id="7962"/>
    <lineage>
        <taxon>Eukaryota</taxon>
        <taxon>Metazoa</taxon>
        <taxon>Chordata</taxon>
        <taxon>Craniata</taxon>
        <taxon>Vertebrata</taxon>
        <taxon>Euteleostomi</taxon>
        <taxon>Actinopterygii</taxon>
        <taxon>Neopterygii</taxon>
        <taxon>Teleostei</taxon>
        <taxon>Ostariophysi</taxon>
        <taxon>Cypriniformes</taxon>
        <taxon>Cyprinidae</taxon>
        <taxon>Cyprininae</taxon>
        <taxon>Cyprinus</taxon>
    </lineage>
</organism>
<comment type="subcellular location">
    <subcellularLocation>
        <location evidence="1">Membrane</location>
        <topology evidence="1">Multi-pass membrane protein</topology>
    </subcellularLocation>
</comment>
<evidence type="ECO:0000313" key="8">
    <source>
        <dbReference type="Proteomes" id="UP000694700"/>
    </source>
</evidence>
<keyword evidence="4 6" id="KW-1133">Transmembrane helix</keyword>
<reference evidence="7" key="1">
    <citation type="submission" date="2025-08" db="UniProtKB">
        <authorList>
            <consortium name="Ensembl"/>
        </authorList>
    </citation>
    <scope>IDENTIFICATION</scope>
</reference>
<dbReference type="Proteomes" id="UP000694700">
    <property type="component" value="Unplaced"/>
</dbReference>
<dbReference type="AlphaFoldDB" id="A0A8C1WED5"/>
<feature type="transmembrane region" description="Helical" evidence="6">
    <location>
        <begin position="169"/>
        <end position="193"/>
    </location>
</feature>
<feature type="transmembrane region" description="Helical" evidence="6">
    <location>
        <begin position="120"/>
        <end position="139"/>
    </location>
</feature>
<dbReference type="Ensembl" id="ENSCCRT00015067823.1">
    <property type="protein sequence ID" value="ENSCCRP00015065664.1"/>
    <property type="gene ID" value="ENSCCRG00015026753.1"/>
</dbReference>
<dbReference type="PANTHER" id="PTHR23320">
    <property type="entry name" value="MEMBRANE-SPANNING 4-DOMAINS SUBFAMILY A MS4A -RELATED"/>
    <property type="match status" value="1"/>
</dbReference>
<feature type="transmembrane region" description="Helical" evidence="6">
    <location>
        <begin position="54"/>
        <end position="72"/>
    </location>
</feature>
<evidence type="ECO:0000256" key="3">
    <source>
        <dbReference type="ARBA" id="ARBA00022692"/>
    </source>
</evidence>
<comment type="similarity">
    <text evidence="2">Belongs to the MS4A family.</text>
</comment>
<accession>A0A8C1WED5</accession>
<evidence type="ECO:0000256" key="6">
    <source>
        <dbReference type="SAM" id="Phobius"/>
    </source>
</evidence>